<dbReference type="OrthoDB" id="25179at2759"/>
<comment type="caution">
    <text evidence="1">The sequence shown here is derived from an EMBL/GenBank/DDBJ whole genome shotgun (WGS) entry which is preliminary data.</text>
</comment>
<dbReference type="SUPFAM" id="SSF48366">
    <property type="entry name" value="Ras GEF"/>
    <property type="match status" value="1"/>
</dbReference>
<dbReference type="Proteomes" id="UP000252519">
    <property type="component" value="Unassembled WGS sequence"/>
</dbReference>
<dbReference type="EMBL" id="JOJR01021490">
    <property type="protein sequence ID" value="RCN24272.1"/>
    <property type="molecule type" value="Genomic_DNA"/>
</dbReference>
<sequence length="87" mass="10091">LYSRKRLLDRIVTPKPPPATVSKLTPPRKPYNLFDFRSSDIACQMTYIDSQLFHLIEVIFHLSLSRCKKLLACRLGRFGAKLKEVSR</sequence>
<gene>
    <name evidence="1" type="ORF">ANCCAN_30036</name>
</gene>
<dbReference type="AlphaFoldDB" id="A0A368EWZ6"/>
<name>A0A368EWZ6_ANCCA</name>
<evidence type="ECO:0000313" key="2">
    <source>
        <dbReference type="Proteomes" id="UP000252519"/>
    </source>
</evidence>
<dbReference type="InterPro" id="IPR023578">
    <property type="entry name" value="Ras_GEF_dom_sf"/>
</dbReference>
<organism evidence="1 2">
    <name type="scientific">Ancylostoma caninum</name>
    <name type="common">Dog hookworm</name>
    <dbReference type="NCBI Taxonomy" id="29170"/>
    <lineage>
        <taxon>Eukaryota</taxon>
        <taxon>Metazoa</taxon>
        <taxon>Ecdysozoa</taxon>
        <taxon>Nematoda</taxon>
        <taxon>Chromadorea</taxon>
        <taxon>Rhabditida</taxon>
        <taxon>Rhabditina</taxon>
        <taxon>Rhabditomorpha</taxon>
        <taxon>Strongyloidea</taxon>
        <taxon>Ancylostomatidae</taxon>
        <taxon>Ancylostomatinae</taxon>
        <taxon>Ancylostoma</taxon>
    </lineage>
</organism>
<protein>
    <submittedName>
        <fullName evidence="1">Uncharacterized protein</fullName>
    </submittedName>
</protein>
<dbReference type="STRING" id="29170.A0A368EWZ6"/>
<keyword evidence="2" id="KW-1185">Reference proteome</keyword>
<feature type="non-terminal residue" evidence="1">
    <location>
        <position position="1"/>
    </location>
</feature>
<evidence type="ECO:0000313" key="1">
    <source>
        <dbReference type="EMBL" id="RCN24272.1"/>
    </source>
</evidence>
<accession>A0A368EWZ6</accession>
<proteinExistence type="predicted"/>
<reference evidence="1 2" key="1">
    <citation type="submission" date="2014-10" db="EMBL/GenBank/DDBJ databases">
        <title>Draft genome of the hookworm Ancylostoma caninum.</title>
        <authorList>
            <person name="Mitreva M."/>
        </authorList>
    </citation>
    <scope>NUCLEOTIDE SEQUENCE [LARGE SCALE GENOMIC DNA]</scope>
    <source>
        <strain evidence="1 2">Baltimore</strain>
    </source>
</reference>